<organism evidence="2 3">
    <name type="scientific">Lactococcus lactis</name>
    <dbReference type="NCBI Taxonomy" id="1358"/>
    <lineage>
        <taxon>Bacteria</taxon>
        <taxon>Bacillati</taxon>
        <taxon>Bacillota</taxon>
        <taxon>Bacilli</taxon>
        <taxon>Lactobacillales</taxon>
        <taxon>Streptococcaceae</taxon>
        <taxon>Lactococcus</taxon>
    </lineage>
</organism>
<reference evidence="1" key="1">
    <citation type="submission" date="2018-01" db="EMBL/GenBank/DDBJ databases">
        <authorList>
            <person name="Gaut B.S."/>
            <person name="Morton B.R."/>
            <person name="Clegg M.T."/>
            <person name="Duvall M.R."/>
        </authorList>
    </citation>
    <scope>NUCLEOTIDE SEQUENCE</scope>
    <source>
        <strain evidence="1">Lactococcus lactis</strain>
    </source>
</reference>
<reference evidence="3" key="3">
    <citation type="submission" date="2018-05" db="EMBL/GenBank/DDBJ databases">
        <authorList>
            <person name="Duru I."/>
        </authorList>
    </citation>
    <scope>NUCLEOTIDE SEQUENCE [LARGE SCALE GENOMIC DNA]</scope>
</reference>
<sequence>MSEKKYYVKLKSPNNHKGIWWCGDRSEWQSYSDDPVYGEELDDWGEREVIGWKVSEFIPSFTKSELSKIMDGVLYRTFTHQFNPQLAEELYKLGYKTTQTTKEWIEARYEFDNIWEWINPLIELVPVEDGE</sequence>
<proteinExistence type="predicted"/>
<dbReference type="EMBL" id="OGTW02000046">
    <property type="protein sequence ID" value="SPS11222.1"/>
    <property type="molecule type" value="Genomic_DNA"/>
</dbReference>
<evidence type="ECO:0000313" key="3">
    <source>
        <dbReference type="Proteomes" id="UP000279235"/>
    </source>
</evidence>
<name>A0A2X0R111_9LACT</name>
<evidence type="ECO:0000313" key="2">
    <source>
        <dbReference type="EMBL" id="SPS11222.1"/>
    </source>
</evidence>
<evidence type="ECO:0000313" key="1">
    <source>
        <dbReference type="EMBL" id="SPB25169.1"/>
    </source>
</evidence>
<dbReference type="AlphaFoldDB" id="A0A2X0R111"/>
<dbReference type="EMBL" id="OGTW01000046">
    <property type="protein sequence ID" value="SPB25169.1"/>
    <property type="molecule type" value="Genomic_DNA"/>
</dbReference>
<dbReference type="Proteomes" id="UP000279235">
    <property type="component" value="Unassembled WGS sequence"/>
</dbReference>
<accession>A0A2X0R111</accession>
<protein>
    <submittedName>
        <fullName evidence="2">Uncharacterized protein</fullName>
    </submittedName>
</protein>
<dbReference type="RefSeq" id="WP_098408012.1">
    <property type="nucleotide sequence ID" value="NZ_OGTW02000046.1"/>
</dbReference>
<gene>
    <name evidence="2" type="ORF">AMHIJAGA_01156</name>
</gene>
<reference evidence="2" key="2">
    <citation type="submission" date="2018-05" db="EMBL/GenBank/DDBJ databases">
        <authorList>
            <person name="Lanie J.A."/>
            <person name="Ng W.-L."/>
            <person name="Kazmierczak K.M."/>
            <person name="Andrzejewski T.M."/>
            <person name="Davidsen T.M."/>
            <person name="Wayne K.J."/>
            <person name="Tettelin H."/>
            <person name="Glass J.I."/>
            <person name="Rusch D."/>
            <person name="Podicherti R."/>
            <person name="Tsui H.-C.T."/>
            <person name="Winkler M.E."/>
        </authorList>
    </citation>
    <scope>NUCLEOTIDE SEQUENCE</scope>
    <source>
        <strain evidence="2">Lactococcus lactis</strain>
    </source>
</reference>